<dbReference type="Gene3D" id="1.10.8.280">
    <property type="entry name" value="ABC transporter ATPase domain-like"/>
    <property type="match status" value="1"/>
</dbReference>
<dbReference type="AlphaFoldDB" id="A0A4Y3UNS4"/>
<dbReference type="GO" id="GO:0006281">
    <property type="term" value="P:DNA repair"/>
    <property type="evidence" value="ECO:0007669"/>
    <property type="project" value="UniProtKB-KW"/>
</dbReference>
<reference evidence="18 19" key="1">
    <citation type="submission" date="2019-06" db="EMBL/GenBank/DDBJ databases">
        <title>Sequencing the genomes of 1000 actinobacteria strains.</title>
        <authorList>
            <person name="Klenk H.-P."/>
        </authorList>
    </citation>
    <scope>NUCLEOTIDE SEQUENCE [LARGE SCALE GENOMIC DNA]</scope>
    <source>
        <strain evidence="18 19">DSM 20427</strain>
    </source>
</reference>
<keyword evidence="3" id="KW-0479">Metal-binding</keyword>
<protein>
    <recommendedName>
        <fullName evidence="15">UvrABC system protein A</fullName>
    </recommendedName>
    <alternativeName>
        <fullName evidence="16">Excinuclease ABC subunit A</fullName>
    </alternativeName>
</protein>
<proteinExistence type="inferred from homology"/>
<evidence type="ECO:0000256" key="12">
    <source>
        <dbReference type="ARBA" id="ARBA00023125"/>
    </source>
</evidence>
<organism evidence="18 19">
    <name type="scientific">Microbacterium lacticum</name>
    <dbReference type="NCBI Taxonomy" id="33885"/>
    <lineage>
        <taxon>Bacteria</taxon>
        <taxon>Bacillati</taxon>
        <taxon>Actinomycetota</taxon>
        <taxon>Actinomycetes</taxon>
        <taxon>Micrococcales</taxon>
        <taxon>Microbacteriaceae</taxon>
        <taxon>Microbacterium</taxon>
    </lineage>
</organism>
<evidence type="ECO:0000256" key="3">
    <source>
        <dbReference type="ARBA" id="ARBA00022723"/>
    </source>
</evidence>
<evidence type="ECO:0000313" key="18">
    <source>
        <dbReference type="EMBL" id="TQM90231.1"/>
    </source>
</evidence>
<evidence type="ECO:0000256" key="4">
    <source>
        <dbReference type="ARBA" id="ARBA00022737"/>
    </source>
</evidence>
<keyword evidence="4" id="KW-0677">Repeat</keyword>
<evidence type="ECO:0000256" key="15">
    <source>
        <dbReference type="ARBA" id="ARBA00039316"/>
    </source>
</evidence>
<dbReference type="GO" id="GO:0003677">
    <property type="term" value="F:DNA binding"/>
    <property type="evidence" value="ECO:0007669"/>
    <property type="project" value="UniProtKB-KW"/>
</dbReference>
<evidence type="ECO:0000256" key="9">
    <source>
        <dbReference type="ARBA" id="ARBA00022833"/>
    </source>
</evidence>
<evidence type="ECO:0000256" key="6">
    <source>
        <dbReference type="ARBA" id="ARBA00022763"/>
    </source>
</evidence>
<evidence type="ECO:0000256" key="16">
    <source>
        <dbReference type="ARBA" id="ARBA00042156"/>
    </source>
</evidence>
<keyword evidence="5" id="KW-0547">Nucleotide-binding</keyword>
<dbReference type="InterPro" id="IPR027417">
    <property type="entry name" value="P-loop_NTPase"/>
</dbReference>
<keyword evidence="7" id="KW-0228">DNA excision</keyword>
<dbReference type="GO" id="GO:0004518">
    <property type="term" value="F:nuclease activity"/>
    <property type="evidence" value="ECO:0007669"/>
    <property type="project" value="UniProtKB-KW"/>
</dbReference>
<dbReference type="Pfam" id="PF17755">
    <property type="entry name" value="UvrA_DNA-bind"/>
    <property type="match status" value="1"/>
</dbReference>
<dbReference type="Proteomes" id="UP000319804">
    <property type="component" value="Unassembled WGS sequence"/>
</dbReference>
<dbReference type="PANTHER" id="PTHR43152:SF3">
    <property type="entry name" value="UVRABC SYSTEM PROTEIN A"/>
    <property type="match status" value="1"/>
</dbReference>
<keyword evidence="8" id="KW-0863">Zinc-finger</keyword>
<evidence type="ECO:0000259" key="17">
    <source>
        <dbReference type="PROSITE" id="PS50893"/>
    </source>
</evidence>
<keyword evidence="11" id="KW-0267">Excision nuclease</keyword>
<dbReference type="GO" id="GO:0008270">
    <property type="term" value="F:zinc ion binding"/>
    <property type="evidence" value="ECO:0007669"/>
    <property type="project" value="UniProtKB-KW"/>
</dbReference>
<dbReference type="SUPFAM" id="SSF52540">
    <property type="entry name" value="P-loop containing nucleoside triphosphate hydrolases"/>
    <property type="match status" value="2"/>
</dbReference>
<evidence type="ECO:0000256" key="5">
    <source>
        <dbReference type="ARBA" id="ARBA00022741"/>
    </source>
</evidence>
<keyword evidence="13" id="KW-0234">DNA repair</keyword>
<keyword evidence="6" id="KW-0227">DNA damage</keyword>
<dbReference type="Gene3D" id="3.40.50.300">
    <property type="entry name" value="P-loop containing nucleotide triphosphate hydrolases"/>
    <property type="match status" value="3"/>
</dbReference>
<keyword evidence="9" id="KW-0862">Zinc</keyword>
<evidence type="ECO:0000256" key="8">
    <source>
        <dbReference type="ARBA" id="ARBA00022771"/>
    </source>
</evidence>
<dbReference type="InterPro" id="IPR017871">
    <property type="entry name" value="ABC_transporter-like_CS"/>
</dbReference>
<evidence type="ECO:0000256" key="10">
    <source>
        <dbReference type="ARBA" id="ARBA00022840"/>
    </source>
</evidence>
<dbReference type="RefSeq" id="WP_141380416.1">
    <property type="nucleotide sequence ID" value="NZ_BJNA01000022.1"/>
</dbReference>
<name>A0A4Y3UNS4_9MICO</name>
<comment type="caution">
    <text evidence="18">The sequence shown here is derived from an EMBL/GenBank/DDBJ whole genome shotgun (WGS) entry which is preliminary data.</text>
</comment>
<dbReference type="PROSITE" id="PS00211">
    <property type="entry name" value="ABC_TRANSPORTER_1"/>
    <property type="match status" value="1"/>
</dbReference>
<evidence type="ECO:0000256" key="13">
    <source>
        <dbReference type="ARBA" id="ARBA00023204"/>
    </source>
</evidence>
<evidence type="ECO:0000256" key="1">
    <source>
        <dbReference type="ARBA" id="ARBA00004496"/>
    </source>
</evidence>
<comment type="subcellular location">
    <subcellularLocation>
        <location evidence="1">Cytoplasm</location>
    </subcellularLocation>
</comment>
<gene>
    <name evidence="18" type="ORF">FHX68_3035</name>
</gene>
<dbReference type="Gene3D" id="1.20.1580.10">
    <property type="entry name" value="ABC transporter ATPase like domain"/>
    <property type="match status" value="3"/>
</dbReference>
<dbReference type="GO" id="GO:0005524">
    <property type="term" value="F:ATP binding"/>
    <property type="evidence" value="ECO:0007669"/>
    <property type="project" value="UniProtKB-KW"/>
</dbReference>
<keyword evidence="19" id="KW-1185">Reference proteome</keyword>
<dbReference type="PANTHER" id="PTHR43152">
    <property type="entry name" value="UVRABC SYSTEM PROTEIN A"/>
    <property type="match status" value="1"/>
</dbReference>
<evidence type="ECO:0000313" key="19">
    <source>
        <dbReference type="Proteomes" id="UP000319804"/>
    </source>
</evidence>
<keyword evidence="12" id="KW-0238">DNA-binding</keyword>
<comment type="similarity">
    <text evidence="14">Belongs to the ABC transporter superfamily. UvrA family.</text>
</comment>
<keyword evidence="10" id="KW-0067">ATP-binding</keyword>
<dbReference type="OrthoDB" id="9809851at2"/>
<accession>A0A4Y3UNS4</accession>
<evidence type="ECO:0000256" key="14">
    <source>
        <dbReference type="ARBA" id="ARBA00038000"/>
    </source>
</evidence>
<keyword evidence="2" id="KW-0963">Cytoplasm</keyword>
<feature type="domain" description="ABC transporter" evidence="17">
    <location>
        <begin position="566"/>
        <end position="894"/>
    </location>
</feature>
<dbReference type="GO" id="GO:0016887">
    <property type="term" value="F:ATP hydrolysis activity"/>
    <property type="evidence" value="ECO:0007669"/>
    <property type="project" value="InterPro"/>
</dbReference>
<dbReference type="InterPro" id="IPR003439">
    <property type="entry name" value="ABC_transporter-like_ATP-bd"/>
</dbReference>
<dbReference type="EMBL" id="VFPS01000008">
    <property type="protein sequence ID" value="TQM90231.1"/>
    <property type="molecule type" value="Genomic_DNA"/>
</dbReference>
<evidence type="ECO:0000256" key="11">
    <source>
        <dbReference type="ARBA" id="ARBA00022881"/>
    </source>
</evidence>
<dbReference type="PROSITE" id="PS50893">
    <property type="entry name" value="ABC_TRANSPORTER_2"/>
    <property type="match status" value="1"/>
</dbReference>
<dbReference type="InterPro" id="IPR041552">
    <property type="entry name" value="UvrA_DNA-bd"/>
</dbReference>
<evidence type="ECO:0000256" key="7">
    <source>
        <dbReference type="ARBA" id="ARBA00022769"/>
    </source>
</evidence>
<evidence type="ECO:0000256" key="2">
    <source>
        <dbReference type="ARBA" id="ARBA00022490"/>
    </source>
</evidence>
<dbReference type="GO" id="GO:0005737">
    <property type="term" value="C:cytoplasm"/>
    <property type="evidence" value="ECO:0007669"/>
    <property type="project" value="UniProtKB-SubCell"/>
</dbReference>
<sequence length="904" mass="97366">MTSDVTPITLRGVRHHNLDIESVQIAPRSLTVFTGVSGSGKSTLAFDTIYAYGYLQYLESLSAFARRSLPKLAAPQVDWVSGLSPTVAIEQKTVTRNPRSSVGSLTEISDRIRLLLSRAGEHSCPSCGTEVHPLGLQEHLDWWAAADLGPVPLRAHDPEGAQLGGSALPDDARMPEPMVREVLREQLRAGRVVTVRRGEAVVRHVGDGWTCTGCGRELEETSASFFTSNSPDGMCSTCQGLGTVVVATTESMVADPGLSVLDGALAFFGDRRRSKKTWWPLRGIPAFLASAGYSVETPWLHLPPAVRETLLFGRTEERLPAGADSSLVAEGGLAANLERLHAEGDASGMSEFYAAFLVTKTCPTCQGSRLNERAFSVRLAGLTIAEITALPISELPAWLDAVEHDLDAPLLREIGRELVPQLRDRFRFLLDVGLHYLTLARPAPSLSAGEGQRVRLARQLSTGLTGVTYVLDEPSIGLHAIDIGRLIESFRALVRRGNTVLVVEHDRATLDAADELIELGPGAGTRGGRIVARGSAAELGANPDSLTGAYLDGRRRVGLPGRPRPAAEEWLELSGATMHNLREVSARFPLQRLTCVTGVSGSGKSSLILGSLRPAMEAMLRSEPLPSNLSGLSGWRNVQRVLTVTQDTLVGSNRSTPATFIGVFDEFRRRFAAAARTEGRRLGVGDFSFNTQGVGRCDRCGGKGMLKIEMLFMADAVVPCPECGGRRYSSEVLDVRIGGHSIADVLAAEPAVLLQTFGQNERIARPLRMLIEVGLGYLTLGQDTATLSGGESQRLKLARELLKARAGRVLYLIDEPTTGLHFQDIQLLLEVLDRLVDRGDTVVVIEHDAEFVAAADWVVDLGPDGGAGGGLICDAGTPDEIASRDAAKIAPYLRELRDRSRHAR</sequence>